<dbReference type="NCBIfam" id="TIGR01764">
    <property type="entry name" value="excise"/>
    <property type="match status" value="1"/>
</dbReference>
<dbReference type="GO" id="GO:0003677">
    <property type="term" value="F:DNA binding"/>
    <property type="evidence" value="ECO:0007669"/>
    <property type="project" value="InterPro"/>
</dbReference>
<evidence type="ECO:0000313" key="2">
    <source>
        <dbReference type="EMBL" id="TCL53726.1"/>
    </source>
</evidence>
<dbReference type="AlphaFoldDB" id="A0A4R1QJK4"/>
<reference evidence="2 3" key="1">
    <citation type="submission" date="2019-03" db="EMBL/GenBank/DDBJ databases">
        <title>Genomic Encyclopedia of Type Strains, Phase IV (KMG-IV): sequencing the most valuable type-strain genomes for metagenomic binning, comparative biology and taxonomic classification.</title>
        <authorList>
            <person name="Goeker M."/>
        </authorList>
    </citation>
    <scope>NUCLEOTIDE SEQUENCE [LARGE SCALE GENOMIC DNA]</scope>
    <source>
        <strain evidence="2 3">LX-B</strain>
    </source>
</reference>
<accession>A0A4R1QJK4</accession>
<proteinExistence type="predicted"/>
<sequence length="255" mass="30206">MDIKEELFRENWLFTREDVLKSLELYLEHEKNGESGYSSEVIKNRVKLCEKFIAAVKKCKLPVLTELWWFYEYQFLGNSMELNLSQAKEIEVENDEIKSMTTTVEHTLIKVECDYLTVEQYASMLGIEPVTVRQWIRRGKLRYAKKYGRDWLIPNIEDKPQRGFTCVQYIVENDAQIESDEFPLLATCDSIAILQDRDNKSKFICYLKNYKTKFHSELELTRSEVERLEHTIIESGKARVDGNIQYIPYIRNLED</sequence>
<dbReference type="OrthoDB" id="26294at2"/>
<comment type="caution">
    <text evidence="2">The sequence shown here is derived from an EMBL/GenBank/DDBJ whole genome shotgun (WGS) entry which is preliminary data.</text>
</comment>
<organism evidence="2 3">
    <name type="scientific">Hydrogenispora ethanolica</name>
    <dbReference type="NCBI Taxonomy" id="1082276"/>
    <lineage>
        <taxon>Bacteria</taxon>
        <taxon>Bacillati</taxon>
        <taxon>Bacillota</taxon>
        <taxon>Hydrogenispora</taxon>
    </lineage>
</organism>
<evidence type="ECO:0000259" key="1">
    <source>
        <dbReference type="Pfam" id="PF12728"/>
    </source>
</evidence>
<keyword evidence="3" id="KW-1185">Reference proteome</keyword>
<dbReference type="RefSeq" id="WP_132018336.1">
    <property type="nucleotide sequence ID" value="NZ_SLUN01000073.1"/>
</dbReference>
<name>A0A4R1QJK4_HYDET</name>
<dbReference type="Proteomes" id="UP000295008">
    <property type="component" value="Unassembled WGS sequence"/>
</dbReference>
<feature type="domain" description="Helix-turn-helix" evidence="1">
    <location>
        <begin position="115"/>
        <end position="154"/>
    </location>
</feature>
<dbReference type="InterPro" id="IPR010093">
    <property type="entry name" value="SinI_DNA-bd"/>
</dbReference>
<dbReference type="InterPro" id="IPR041657">
    <property type="entry name" value="HTH_17"/>
</dbReference>
<protein>
    <submittedName>
        <fullName evidence="2">Excisionase family DNA binding protein</fullName>
    </submittedName>
</protein>
<dbReference type="Pfam" id="PF12728">
    <property type="entry name" value="HTH_17"/>
    <property type="match status" value="1"/>
</dbReference>
<gene>
    <name evidence="2" type="ORF">EDC14_10733</name>
</gene>
<dbReference type="EMBL" id="SLUN01000073">
    <property type="protein sequence ID" value="TCL53726.1"/>
    <property type="molecule type" value="Genomic_DNA"/>
</dbReference>
<evidence type="ECO:0000313" key="3">
    <source>
        <dbReference type="Proteomes" id="UP000295008"/>
    </source>
</evidence>